<dbReference type="AlphaFoldDB" id="A0A1L9VEE1"/>
<feature type="region of interest" description="Disordered" evidence="1">
    <location>
        <begin position="1"/>
        <end position="81"/>
    </location>
</feature>
<evidence type="ECO:0000256" key="1">
    <source>
        <dbReference type="SAM" id="MobiDB-lite"/>
    </source>
</evidence>
<gene>
    <name evidence="2" type="ORF">ASPGLDRAFT_524828</name>
</gene>
<evidence type="ECO:0000313" key="2">
    <source>
        <dbReference type="EMBL" id="OJJ82318.1"/>
    </source>
</evidence>
<protein>
    <submittedName>
        <fullName evidence="2">Uncharacterized protein</fullName>
    </submittedName>
</protein>
<dbReference type="Proteomes" id="UP000184300">
    <property type="component" value="Unassembled WGS sequence"/>
</dbReference>
<sequence length="129" mass="14263">MAVFGSDRSDKGKGGGEEQRRRRGRNIKRERRLIIPGAHDKKNERKRRKEKKKKSGTAAEGGKRRQRETAEGSGASCQDRPDAEALADVRMAHHCSIGAGDVAYLDAGYFSAAAGSFLDFSMFVYPLVY</sequence>
<dbReference type="EMBL" id="KV878902">
    <property type="protein sequence ID" value="OJJ82318.1"/>
    <property type="molecule type" value="Genomic_DNA"/>
</dbReference>
<feature type="compositionally biased region" description="Basic and acidic residues" evidence="1">
    <location>
        <begin position="7"/>
        <end position="20"/>
    </location>
</feature>
<accession>A0A1L9VEE1</accession>
<feature type="compositionally biased region" description="Basic residues" evidence="1">
    <location>
        <begin position="44"/>
        <end position="55"/>
    </location>
</feature>
<dbReference type="RefSeq" id="XP_022399016.1">
    <property type="nucleotide sequence ID" value="XM_022547765.1"/>
</dbReference>
<reference evidence="3" key="1">
    <citation type="journal article" date="2017" name="Genome Biol.">
        <title>Comparative genomics reveals high biological diversity and specific adaptations in the industrially and medically important fungal genus Aspergillus.</title>
        <authorList>
            <person name="de Vries R.P."/>
            <person name="Riley R."/>
            <person name="Wiebenga A."/>
            <person name="Aguilar-Osorio G."/>
            <person name="Amillis S."/>
            <person name="Uchima C.A."/>
            <person name="Anderluh G."/>
            <person name="Asadollahi M."/>
            <person name="Askin M."/>
            <person name="Barry K."/>
            <person name="Battaglia E."/>
            <person name="Bayram O."/>
            <person name="Benocci T."/>
            <person name="Braus-Stromeyer S.A."/>
            <person name="Caldana C."/>
            <person name="Canovas D."/>
            <person name="Cerqueira G.C."/>
            <person name="Chen F."/>
            <person name="Chen W."/>
            <person name="Choi C."/>
            <person name="Clum A."/>
            <person name="Dos Santos R.A."/>
            <person name="Damasio A.R."/>
            <person name="Diallinas G."/>
            <person name="Emri T."/>
            <person name="Fekete E."/>
            <person name="Flipphi M."/>
            <person name="Freyberg S."/>
            <person name="Gallo A."/>
            <person name="Gournas C."/>
            <person name="Habgood R."/>
            <person name="Hainaut M."/>
            <person name="Harispe M.L."/>
            <person name="Henrissat B."/>
            <person name="Hilden K.S."/>
            <person name="Hope R."/>
            <person name="Hossain A."/>
            <person name="Karabika E."/>
            <person name="Karaffa L."/>
            <person name="Karanyi Z."/>
            <person name="Krasevec N."/>
            <person name="Kuo A."/>
            <person name="Kusch H."/>
            <person name="LaButti K."/>
            <person name="Lagendijk E.L."/>
            <person name="Lapidus A."/>
            <person name="Levasseur A."/>
            <person name="Lindquist E."/>
            <person name="Lipzen A."/>
            <person name="Logrieco A.F."/>
            <person name="MacCabe A."/>
            <person name="Maekelae M.R."/>
            <person name="Malavazi I."/>
            <person name="Melin P."/>
            <person name="Meyer V."/>
            <person name="Mielnichuk N."/>
            <person name="Miskei M."/>
            <person name="Molnar A.P."/>
            <person name="Mule G."/>
            <person name="Ngan C.Y."/>
            <person name="Orejas M."/>
            <person name="Orosz E."/>
            <person name="Ouedraogo J.P."/>
            <person name="Overkamp K.M."/>
            <person name="Park H.-S."/>
            <person name="Perrone G."/>
            <person name="Piumi F."/>
            <person name="Punt P.J."/>
            <person name="Ram A.F."/>
            <person name="Ramon A."/>
            <person name="Rauscher S."/>
            <person name="Record E."/>
            <person name="Riano-Pachon D.M."/>
            <person name="Robert V."/>
            <person name="Roehrig J."/>
            <person name="Ruller R."/>
            <person name="Salamov A."/>
            <person name="Salih N.S."/>
            <person name="Samson R.A."/>
            <person name="Sandor E."/>
            <person name="Sanguinetti M."/>
            <person name="Schuetze T."/>
            <person name="Sepcic K."/>
            <person name="Shelest E."/>
            <person name="Sherlock G."/>
            <person name="Sophianopoulou V."/>
            <person name="Squina F.M."/>
            <person name="Sun H."/>
            <person name="Susca A."/>
            <person name="Todd R.B."/>
            <person name="Tsang A."/>
            <person name="Unkles S.E."/>
            <person name="van de Wiele N."/>
            <person name="van Rossen-Uffink D."/>
            <person name="Oliveira J.V."/>
            <person name="Vesth T.C."/>
            <person name="Visser J."/>
            <person name="Yu J.-H."/>
            <person name="Zhou M."/>
            <person name="Andersen M.R."/>
            <person name="Archer D.B."/>
            <person name="Baker S.E."/>
            <person name="Benoit I."/>
            <person name="Brakhage A.A."/>
            <person name="Braus G.H."/>
            <person name="Fischer R."/>
            <person name="Frisvad J.C."/>
            <person name="Goldman G.H."/>
            <person name="Houbraken J."/>
            <person name="Oakley B."/>
            <person name="Pocsi I."/>
            <person name="Scazzocchio C."/>
            <person name="Seiboth B."/>
            <person name="vanKuyk P.A."/>
            <person name="Wortman J."/>
            <person name="Dyer P.S."/>
            <person name="Grigoriev I.V."/>
        </authorList>
    </citation>
    <scope>NUCLEOTIDE SEQUENCE [LARGE SCALE GENOMIC DNA]</scope>
    <source>
        <strain evidence="3">CBS 516.65</strain>
    </source>
</reference>
<keyword evidence="3" id="KW-1185">Reference proteome</keyword>
<organism evidence="2 3">
    <name type="scientific">Aspergillus glaucus CBS 516.65</name>
    <dbReference type="NCBI Taxonomy" id="1160497"/>
    <lineage>
        <taxon>Eukaryota</taxon>
        <taxon>Fungi</taxon>
        <taxon>Dikarya</taxon>
        <taxon>Ascomycota</taxon>
        <taxon>Pezizomycotina</taxon>
        <taxon>Eurotiomycetes</taxon>
        <taxon>Eurotiomycetidae</taxon>
        <taxon>Eurotiales</taxon>
        <taxon>Aspergillaceae</taxon>
        <taxon>Aspergillus</taxon>
        <taxon>Aspergillus subgen. Aspergillus</taxon>
    </lineage>
</organism>
<evidence type="ECO:0000313" key="3">
    <source>
        <dbReference type="Proteomes" id="UP000184300"/>
    </source>
</evidence>
<dbReference type="GeneID" id="34464026"/>
<dbReference type="VEuPathDB" id="FungiDB:ASPGLDRAFT_524828"/>
<name>A0A1L9VEE1_ASPGL</name>
<feature type="compositionally biased region" description="Basic and acidic residues" evidence="1">
    <location>
        <begin position="61"/>
        <end position="70"/>
    </location>
</feature>
<feature type="compositionally biased region" description="Basic residues" evidence="1">
    <location>
        <begin position="21"/>
        <end position="31"/>
    </location>
</feature>
<proteinExistence type="predicted"/>